<proteinExistence type="predicted"/>
<dbReference type="Proteomes" id="UP000095149">
    <property type="component" value="Unassembled WGS sequence"/>
</dbReference>
<gene>
    <name evidence="2" type="ORF">I350_02125</name>
</gene>
<accession>A0A1E3KAM7</accession>
<evidence type="ECO:0000313" key="3">
    <source>
        <dbReference type="Proteomes" id="UP000095149"/>
    </source>
</evidence>
<comment type="caution">
    <text evidence="2">The sequence shown here is derived from an EMBL/GenBank/DDBJ whole genome shotgun (WGS) entry which is preliminary data.</text>
</comment>
<organism evidence="2 3">
    <name type="scientific">Cryptococcus amylolentus CBS 6273</name>
    <dbReference type="NCBI Taxonomy" id="1296118"/>
    <lineage>
        <taxon>Eukaryota</taxon>
        <taxon>Fungi</taxon>
        <taxon>Dikarya</taxon>
        <taxon>Basidiomycota</taxon>
        <taxon>Agaricomycotina</taxon>
        <taxon>Tremellomycetes</taxon>
        <taxon>Tremellales</taxon>
        <taxon>Cryptococcaceae</taxon>
        <taxon>Cryptococcus</taxon>
    </lineage>
</organism>
<feature type="region of interest" description="Disordered" evidence="1">
    <location>
        <begin position="1"/>
        <end position="27"/>
    </location>
</feature>
<dbReference type="AlphaFoldDB" id="A0A1E3KAM7"/>
<name>A0A1E3KAM7_9TREE</name>
<sequence>MRSGRSMKSNFERLKTLPKGGNGGRANLHKGAIQYLVEKGCSSERQPDTVKAKILSLRKSYTEALQFKSSTGAGQLDGEEQNTARRANSEGHSYGYLDGRTAKNGEEWRRTAEG</sequence>
<protein>
    <submittedName>
        <fullName evidence="2">Uncharacterized protein</fullName>
    </submittedName>
</protein>
<evidence type="ECO:0000313" key="2">
    <source>
        <dbReference type="EMBL" id="ODO09903.1"/>
    </source>
</evidence>
<feature type="region of interest" description="Disordered" evidence="1">
    <location>
        <begin position="69"/>
        <end position="114"/>
    </location>
</feature>
<dbReference type="EMBL" id="MEKH01000003">
    <property type="protein sequence ID" value="ODO09903.1"/>
    <property type="molecule type" value="Genomic_DNA"/>
</dbReference>
<feature type="compositionally biased region" description="Basic and acidic residues" evidence="1">
    <location>
        <begin position="100"/>
        <end position="114"/>
    </location>
</feature>
<evidence type="ECO:0000256" key="1">
    <source>
        <dbReference type="SAM" id="MobiDB-lite"/>
    </source>
</evidence>
<reference evidence="2 3" key="1">
    <citation type="submission" date="2016-06" db="EMBL/GenBank/DDBJ databases">
        <title>Evolution of pathogenesis and genome organization in the Tremellales.</title>
        <authorList>
            <person name="Cuomo C."/>
            <person name="Litvintseva A."/>
            <person name="Heitman J."/>
            <person name="Chen Y."/>
            <person name="Sun S."/>
            <person name="Springer D."/>
            <person name="Dromer F."/>
            <person name="Young S."/>
            <person name="Zeng Q."/>
            <person name="Chapman S."/>
            <person name="Gujja S."/>
            <person name="Saif S."/>
            <person name="Birren B."/>
        </authorList>
    </citation>
    <scope>NUCLEOTIDE SEQUENCE [LARGE SCALE GENOMIC DNA]</scope>
    <source>
        <strain evidence="2 3">CBS 6273</strain>
    </source>
</reference>